<evidence type="ECO:0000256" key="1">
    <source>
        <dbReference type="ARBA" id="ARBA00007692"/>
    </source>
</evidence>
<dbReference type="OrthoDB" id="637682at2759"/>
<dbReference type="Gene3D" id="1.25.70.10">
    <property type="entry name" value="Transcription termination factor 3, mitochondrial"/>
    <property type="match status" value="1"/>
</dbReference>
<name>A0A3B6NJ22_WHEAT</name>
<keyword evidence="2" id="KW-0806">Transcription termination</keyword>
<proteinExistence type="inferred from homology"/>
<dbReference type="Gramene" id="TraesROB_scaffold_031474_01G000100.1">
    <property type="protein sequence ID" value="TraesROB_scaffold_031474_01G000100.1"/>
    <property type="gene ID" value="TraesROB_scaffold_031474_01G000100"/>
</dbReference>
<dbReference type="EnsemblPlants" id="TraesCS6A02G017600.1">
    <property type="protein sequence ID" value="TraesCS6A02G017600.1.cds1"/>
    <property type="gene ID" value="TraesCS6A02G017600"/>
</dbReference>
<dbReference type="Gramene" id="TraesCAD_scaffold_025578_01G000600.1">
    <property type="protein sequence ID" value="TraesCAD_scaffold_025578_01G000600.1"/>
    <property type="gene ID" value="TraesCAD_scaffold_025578_01G000600"/>
</dbReference>
<dbReference type="InterPro" id="IPR038538">
    <property type="entry name" value="MTERF_sf"/>
</dbReference>
<dbReference type="PANTHER" id="PTHR13068">
    <property type="entry name" value="CGI-12 PROTEIN-RELATED"/>
    <property type="match status" value="1"/>
</dbReference>
<dbReference type="FunFam" id="1.25.70.10:FF:000016">
    <property type="entry name" value="Mitochondrial transcription termination factor-like"/>
    <property type="match status" value="1"/>
</dbReference>
<dbReference type="Gramene" id="TraesCS6A02G017600.1">
    <property type="protein sequence ID" value="TraesCS6A02G017600.1.cds1"/>
    <property type="gene ID" value="TraesCS6A02G017600"/>
</dbReference>
<sequence>MLRLRSCTLTQILSSPYASHVSPLHRLLSAAAASGISPAATPGFAAEEYLVSACGLTRAQAAKASAKLSHLKSPAKPDAVLAFLAGLGLSGTDVAAVVAKDPRFLCAKVERTLSPVVVALTGLGLSRSEVARIAVLVPGKLRCRSIVSDLQYYLAIFGCMAPSAQARLLAPWF</sequence>
<reference evidence="4" key="1">
    <citation type="submission" date="2018-08" db="EMBL/GenBank/DDBJ databases">
        <authorList>
            <person name="Rossello M."/>
        </authorList>
    </citation>
    <scope>NUCLEOTIDE SEQUENCE [LARGE SCALE GENOMIC DNA]</scope>
    <source>
        <strain evidence="4">cv. Chinese Spring</strain>
    </source>
</reference>
<protein>
    <submittedName>
        <fullName evidence="4">Uncharacterized protein</fullName>
    </submittedName>
</protein>
<evidence type="ECO:0000256" key="2">
    <source>
        <dbReference type="ARBA" id="ARBA00022472"/>
    </source>
</evidence>
<accession>A0A3B6NJ22</accession>
<dbReference type="OMA" id="CMAPSAQ"/>
<dbReference type="GO" id="GO:0009658">
    <property type="term" value="P:chloroplast organization"/>
    <property type="evidence" value="ECO:0000318"/>
    <property type="project" value="GO_Central"/>
</dbReference>
<dbReference type="SMR" id="A0A3B6NJ22"/>
<dbReference type="Gramene" id="TraesCS6A03G0038400.1">
    <property type="protein sequence ID" value="TraesCS6A03G0038400.1.CDS1"/>
    <property type="gene ID" value="TraesCS6A03G0038400"/>
</dbReference>
<evidence type="ECO:0000313" key="5">
    <source>
        <dbReference type="Proteomes" id="UP000019116"/>
    </source>
</evidence>
<keyword evidence="3" id="KW-0809">Transit peptide</keyword>
<keyword evidence="5" id="KW-1185">Reference proteome</keyword>
<evidence type="ECO:0000256" key="3">
    <source>
        <dbReference type="ARBA" id="ARBA00022946"/>
    </source>
</evidence>
<dbReference type="InterPro" id="IPR003690">
    <property type="entry name" value="MTERF"/>
</dbReference>
<keyword evidence="2" id="KW-0804">Transcription</keyword>
<dbReference type="GO" id="GO:0009507">
    <property type="term" value="C:chloroplast"/>
    <property type="evidence" value="ECO:0000318"/>
    <property type="project" value="GO_Central"/>
</dbReference>
<organism evidence="4">
    <name type="scientific">Triticum aestivum</name>
    <name type="common">Wheat</name>
    <dbReference type="NCBI Taxonomy" id="4565"/>
    <lineage>
        <taxon>Eukaryota</taxon>
        <taxon>Viridiplantae</taxon>
        <taxon>Streptophyta</taxon>
        <taxon>Embryophyta</taxon>
        <taxon>Tracheophyta</taxon>
        <taxon>Spermatophyta</taxon>
        <taxon>Magnoliopsida</taxon>
        <taxon>Liliopsida</taxon>
        <taxon>Poales</taxon>
        <taxon>Poaceae</taxon>
        <taxon>BOP clade</taxon>
        <taxon>Pooideae</taxon>
        <taxon>Triticodae</taxon>
        <taxon>Triticeae</taxon>
        <taxon>Triticinae</taxon>
        <taxon>Triticum</taxon>
    </lineage>
</organism>
<dbReference type="Gramene" id="TraesWEE_scaffold_010809_01G000300.1">
    <property type="protein sequence ID" value="TraesWEE_scaffold_010809_01G000300.1"/>
    <property type="gene ID" value="TraesWEE_scaffold_010809_01G000300"/>
</dbReference>
<dbReference type="Gramene" id="TraesCLE_scaffold_068044_01G000300.1">
    <property type="protein sequence ID" value="TraesCLE_scaffold_068044_01G000300.1"/>
    <property type="gene ID" value="TraesCLE_scaffold_068044_01G000300"/>
</dbReference>
<dbReference type="GO" id="GO:0006353">
    <property type="term" value="P:DNA-templated transcription termination"/>
    <property type="evidence" value="ECO:0007669"/>
    <property type="project" value="UniProtKB-KW"/>
</dbReference>
<dbReference type="Proteomes" id="UP000019116">
    <property type="component" value="Chromosome 6A"/>
</dbReference>
<keyword evidence="2" id="KW-0805">Transcription regulation</keyword>
<comment type="similarity">
    <text evidence="1">Belongs to the mTERF family.</text>
</comment>
<evidence type="ECO:0000313" key="4">
    <source>
        <dbReference type="EnsemblPlants" id="TraesCS6A02G017600.1.cds1"/>
    </source>
</evidence>
<dbReference type="STRING" id="4565.A0A3B6NJ22"/>
<dbReference type="GO" id="GO:0003676">
    <property type="term" value="F:nucleic acid binding"/>
    <property type="evidence" value="ECO:0007669"/>
    <property type="project" value="InterPro"/>
</dbReference>
<dbReference type="Pfam" id="PF02536">
    <property type="entry name" value="mTERF"/>
    <property type="match status" value="1"/>
</dbReference>
<dbReference type="AlphaFoldDB" id="A0A3B6NJ22"/>
<dbReference type="PANTHER" id="PTHR13068:SF111">
    <property type="match status" value="1"/>
</dbReference>
<reference evidence="4" key="2">
    <citation type="submission" date="2018-10" db="UniProtKB">
        <authorList>
            <consortium name="EnsemblPlants"/>
        </authorList>
    </citation>
    <scope>IDENTIFICATION</scope>
</reference>